<organism evidence="1 2">
    <name type="scientific">Halteria grandinella</name>
    <dbReference type="NCBI Taxonomy" id="5974"/>
    <lineage>
        <taxon>Eukaryota</taxon>
        <taxon>Sar</taxon>
        <taxon>Alveolata</taxon>
        <taxon>Ciliophora</taxon>
        <taxon>Intramacronucleata</taxon>
        <taxon>Spirotrichea</taxon>
        <taxon>Stichotrichia</taxon>
        <taxon>Sporadotrichida</taxon>
        <taxon>Halteriidae</taxon>
        <taxon>Halteria</taxon>
    </lineage>
</organism>
<keyword evidence="2" id="KW-1185">Reference proteome</keyword>
<evidence type="ECO:0000313" key="1">
    <source>
        <dbReference type="EMBL" id="TNV74975.1"/>
    </source>
</evidence>
<proteinExistence type="predicted"/>
<dbReference type="AlphaFoldDB" id="A0A8J8SY64"/>
<dbReference type="EMBL" id="RRYP01016537">
    <property type="protein sequence ID" value="TNV74975.1"/>
    <property type="molecule type" value="Genomic_DNA"/>
</dbReference>
<accession>A0A8J8SY64</accession>
<evidence type="ECO:0000313" key="2">
    <source>
        <dbReference type="Proteomes" id="UP000785679"/>
    </source>
</evidence>
<name>A0A8J8SY64_HALGN</name>
<protein>
    <submittedName>
        <fullName evidence="1">Uncharacterized protein</fullName>
    </submittedName>
</protein>
<dbReference type="Proteomes" id="UP000785679">
    <property type="component" value="Unassembled WGS sequence"/>
</dbReference>
<reference evidence="1" key="1">
    <citation type="submission" date="2019-06" db="EMBL/GenBank/DDBJ databases">
        <authorList>
            <person name="Zheng W."/>
        </authorList>
    </citation>
    <scope>NUCLEOTIDE SEQUENCE</scope>
    <source>
        <strain evidence="1">QDHG01</strain>
    </source>
</reference>
<comment type="caution">
    <text evidence="1">The sequence shown here is derived from an EMBL/GenBank/DDBJ whole genome shotgun (WGS) entry which is preliminary data.</text>
</comment>
<sequence length="164" mass="18610">MLATSFDEPVLLNDERIYSTCEQLGDVLISFNSTYSYCQSCRSIFPGCRSCSRQNEETSTKCVSCEAGMYLMPSKINNWEYNVCVLDCPTASRAFVNNPEKMRCEYLGQYCLHGNYTRGCTQTSQISQLINISEAEENFLHLSWMAGIGEDSSQNKLTSKLFFK</sequence>
<gene>
    <name evidence="1" type="ORF">FGO68_gene3740</name>
</gene>